<reference evidence="9" key="1">
    <citation type="submission" date="2015-07" db="EMBL/GenBank/DDBJ databases">
        <authorList>
            <person name="Teixeira M.M."/>
            <person name="Souza R.C."/>
            <person name="Almeida L.G."/>
            <person name="Vicente V.A."/>
            <person name="de Hoog S."/>
            <person name="Bocca A.L."/>
            <person name="de Almeida S.R."/>
            <person name="Vasconcelos A.T."/>
            <person name="Felipe M.S."/>
        </authorList>
    </citation>
    <scope>NUCLEOTIDE SEQUENCE [LARGE SCALE GENOMIC DNA]</scope>
    <source>
        <strain evidence="9">KSF</strain>
    </source>
</reference>
<evidence type="ECO:0000313" key="9">
    <source>
        <dbReference type="Proteomes" id="UP000094526"/>
    </source>
</evidence>
<feature type="transmembrane region" description="Helical" evidence="6">
    <location>
        <begin position="249"/>
        <end position="267"/>
    </location>
</feature>
<keyword evidence="4 6" id="KW-0472">Membrane</keyword>
<evidence type="ECO:0000256" key="2">
    <source>
        <dbReference type="ARBA" id="ARBA00022692"/>
    </source>
</evidence>
<feature type="transmembrane region" description="Helical" evidence="6">
    <location>
        <begin position="287"/>
        <end position="307"/>
    </location>
</feature>
<evidence type="ECO:0000256" key="4">
    <source>
        <dbReference type="ARBA" id="ARBA00023136"/>
    </source>
</evidence>
<dbReference type="Gene3D" id="1.20.1250.20">
    <property type="entry name" value="MFS general substrate transporter like domains"/>
    <property type="match status" value="2"/>
</dbReference>
<name>A0A1C1CS01_9EURO</name>
<sequence>MSVTATDTIELTPPAPAVSKVQKPSFPGEEAVLREDEQSTSEQSSLKKGTTAVIFASITGVTGISSLLAGLVTVVLPPMAKDLDLSDAVLLWPSSIYALTCGCSLILSGAVADVVGSRFMYLLGCLLQSVFTLACGLAKSSFQLLFFRALAGIAIAFCLPSAVSLITSYFPHGQRRNFAFAMMGAGQPIGFSIGLVVGGILADGPGWRVGFHIAAAINTVFLGLALFGLPKPADPTRLSLGRLRTDIDWPGAFILSTTLGLLSYVFASPDLTGVSVLTGSVSSIKSPTNIACLSTAIALIPAFVFWVGRQEKLGRPAIIPNSLWRNRVFTSICIDVFLAWGAFNATETLLTFFFQDIQHLSGTQTSLRFLPAPASGIATNIVMGLAVHKVRADWAVIVTMAVSCISPLLVAIMKVRAPYWEYAFPAIALNAIGPDVLFTVSNLVITAAFPEKTQALAGGVFNTVAQIGKSVGLALSAVIAGTITMQSDYPDKHGPKALMEGYRAAFWFILSVTAATLVVSLWGLRNIGKIGLKQE</sequence>
<dbReference type="Proteomes" id="UP000094526">
    <property type="component" value="Unassembled WGS sequence"/>
</dbReference>
<feature type="transmembrane region" description="Helical" evidence="6">
    <location>
        <begin position="52"/>
        <end position="76"/>
    </location>
</feature>
<feature type="region of interest" description="Disordered" evidence="5">
    <location>
        <begin position="1"/>
        <end position="44"/>
    </location>
</feature>
<feature type="transmembrane region" description="Helical" evidence="6">
    <location>
        <begin position="427"/>
        <end position="449"/>
    </location>
</feature>
<comment type="caution">
    <text evidence="8">The sequence shown here is derived from an EMBL/GenBank/DDBJ whole genome shotgun (WGS) entry which is preliminary data.</text>
</comment>
<dbReference type="SUPFAM" id="SSF103473">
    <property type="entry name" value="MFS general substrate transporter"/>
    <property type="match status" value="1"/>
</dbReference>
<dbReference type="OrthoDB" id="2130629at2759"/>
<dbReference type="GO" id="GO:0016020">
    <property type="term" value="C:membrane"/>
    <property type="evidence" value="ECO:0007669"/>
    <property type="project" value="UniProtKB-SubCell"/>
</dbReference>
<feature type="domain" description="Major facilitator superfamily (MFS) profile" evidence="7">
    <location>
        <begin position="54"/>
        <end position="528"/>
    </location>
</feature>
<dbReference type="GO" id="GO:0022857">
    <property type="term" value="F:transmembrane transporter activity"/>
    <property type="evidence" value="ECO:0007669"/>
    <property type="project" value="InterPro"/>
</dbReference>
<accession>A0A1C1CS01</accession>
<feature type="transmembrane region" description="Helical" evidence="6">
    <location>
        <begin position="88"/>
        <end position="107"/>
    </location>
</feature>
<dbReference type="PROSITE" id="PS50850">
    <property type="entry name" value="MFS"/>
    <property type="match status" value="1"/>
</dbReference>
<feature type="transmembrane region" description="Helical" evidence="6">
    <location>
        <begin position="145"/>
        <end position="166"/>
    </location>
</feature>
<dbReference type="PANTHER" id="PTHR42718:SF27">
    <property type="entry name" value="TRANSPORTER, PUTATIVE-RELATED"/>
    <property type="match status" value="1"/>
</dbReference>
<protein>
    <submittedName>
        <fullName evidence="8">Aminotriazole resistance protein</fullName>
    </submittedName>
</protein>
<dbReference type="eggNOG" id="KOG0254">
    <property type="taxonomic scope" value="Eukaryota"/>
</dbReference>
<feature type="transmembrane region" description="Helical" evidence="6">
    <location>
        <begin position="504"/>
        <end position="524"/>
    </location>
</feature>
<feature type="transmembrane region" description="Helical" evidence="6">
    <location>
        <begin position="394"/>
        <end position="415"/>
    </location>
</feature>
<feature type="transmembrane region" description="Helical" evidence="6">
    <location>
        <begin position="207"/>
        <end position="229"/>
    </location>
</feature>
<dbReference type="AlphaFoldDB" id="A0A1C1CS01"/>
<evidence type="ECO:0000313" key="8">
    <source>
        <dbReference type="EMBL" id="OCT51279.1"/>
    </source>
</evidence>
<dbReference type="InterPro" id="IPR036259">
    <property type="entry name" value="MFS_trans_sf"/>
</dbReference>
<feature type="transmembrane region" description="Helical" evidence="6">
    <location>
        <begin position="366"/>
        <end position="387"/>
    </location>
</feature>
<proteinExistence type="predicted"/>
<dbReference type="Pfam" id="PF07690">
    <property type="entry name" value="MFS_1"/>
    <property type="match status" value="1"/>
</dbReference>
<feature type="transmembrane region" description="Helical" evidence="6">
    <location>
        <begin position="461"/>
        <end position="484"/>
    </location>
</feature>
<dbReference type="InterPro" id="IPR020846">
    <property type="entry name" value="MFS_dom"/>
</dbReference>
<keyword evidence="2 6" id="KW-0812">Transmembrane</keyword>
<organism evidence="8 9">
    <name type="scientific">Cladophialophora carrionii</name>
    <dbReference type="NCBI Taxonomy" id="86049"/>
    <lineage>
        <taxon>Eukaryota</taxon>
        <taxon>Fungi</taxon>
        <taxon>Dikarya</taxon>
        <taxon>Ascomycota</taxon>
        <taxon>Pezizomycotina</taxon>
        <taxon>Eurotiomycetes</taxon>
        <taxon>Chaetothyriomycetidae</taxon>
        <taxon>Chaetothyriales</taxon>
        <taxon>Herpotrichiellaceae</taxon>
        <taxon>Cladophialophora</taxon>
    </lineage>
</organism>
<keyword evidence="9" id="KW-1185">Reference proteome</keyword>
<comment type="subcellular location">
    <subcellularLocation>
        <location evidence="1">Membrane</location>
        <topology evidence="1">Multi-pass membrane protein</topology>
    </subcellularLocation>
</comment>
<feature type="transmembrane region" description="Helical" evidence="6">
    <location>
        <begin position="178"/>
        <end position="201"/>
    </location>
</feature>
<dbReference type="VEuPathDB" id="FungiDB:CLCR_08359"/>
<dbReference type="EMBL" id="LGRB01000009">
    <property type="protein sequence ID" value="OCT51279.1"/>
    <property type="molecule type" value="Genomic_DNA"/>
</dbReference>
<dbReference type="InterPro" id="IPR011701">
    <property type="entry name" value="MFS"/>
</dbReference>
<evidence type="ECO:0000256" key="1">
    <source>
        <dbReference type="ARBA" id="ARBA00004141"/>
    </source>
</evidence>
<feature type="transmembrane region" description="Helical" evidence="6">
    <location>
        <begin position="119"/>
        <end position="139"/>
    </location>
</feature>
<dbReference type="VEuPathDB" id="FungiDB:G647_06804"/>
<evidence type="ECO:0000256" key="3">
    <source>
        <dbReference type="ARBA" id="ARBA00022989"/>
    </source>
</evidence>
<evidence type="ECO:0000256" key="5">
    <source>
        <dbReference type="SAM" id="MobiDB-lite"/>
    </source>
</evidence>
<feature type="transmembrane region" description="Helical" evidence="6">
    <location>
        <begin position="328"/>
        <end position="354"/>
    </location>
</feature>
<evidence type="ECO:0000256" key="6">
    <source>
        <dbReference type="SAM" id="Phobius"/>
    </source>
</evidence>
<dbReference type="PANTHER" id="PTHR42718">
    <property type="entry name" value="MAJOR FACILITATOR SUPERFAMILY MULTIDRUG TRANSPORTER MFSC"/>
    <property type="match status" value="1"/>
</dbReference>
<keyword evidence="3 6" id="KW-1133">Transmembrane helix</keyword>
<evidence type="ECO:0000259" key="7">
    <source>
        <dbReference type="PROSITE" id="PS50850"/>
    </source>
</evidence>
<gene>
    <name evidence="8" type="ORF">CLCR_08359</name>
</gene>